<evidence type="ECO:0000313" key="4">
    <source>
        <dbReference type="EMBL" id="MBB3860733.1"/>
    </source>
</evidence>
<dbReference type="PANTHER" id="PTHR34597">
    <property type="entry name" value="SLR1661 PROTEIN"/>
    <property type="match status" value="1"/>
</dbReference>
<accession>A0A7W6EVW9</accession>
<evidence type="ECO:0000259" key="3">
    <source>
        <dbReference type="Pfam" id="PF03865"/>
    </source>
</evidence>
<feature type="signal peptide" evidence="2">
    <location>
        <begin position="1"/>
        <end position="32"/>
    </location>
</feature>
<dbReference type="PANTHER" id="PTHR34597:SF6">
    <property type="entry name" value="BLR6126 PROTEIN"/>
    <property type="match status" value="1"/>
</dbReference>
<organism evidence="4 5">
    <name type="scientific">Novosphingobium hassiacum</name>
    <dbReference type="NCBI Taxonomy" id="173676"/>
    <lineage>
        <taxon>Bacteria</taxon>
        <taxon>Pseudomonadati</taxon>
        <taxon>Pseudomonadota</taxon>
        <taxon>Alphaproteobacteria</taxon>
        <taxon>Sphingomonadales</taxon>
        <taxon>Sphingomonadaceae</taxon>
        <taxon>Novosphingobium</taxon>
    </lineage>
</organism>
<dbReference type="GO" id="GO:0008320">
    <property type="term" value="F:protein transmembrane transporter activity"/>
    <property type="evidence" value="ECO:0007669"/>
    <property type="project" value="TreeGrafter"/>
</dbReference>
<keyword evidence="5" id="KW-1185">Reference proteome</keyword>
<dbReference type="InterPro" id="IPR051544">
    <property type="entry name" value="TPS_OM_transporter"/>
</dbReference>
<dbReference type="Gene3D" id="2.40.160.50">
    <property type="entry name" value="membrane protein fhac: a member of the omp85/tpsb transporter family"/>
    <property type="match status" value="1"/>
</dbReference>
<gene>
    <name evidence="4" type="ORF">GGQ88_002002</name>
</gene>
<feature type="domain" description="Haemolysin activator HlyB C-terminal" evidence="3">
    <location>
        <begin position="238"/>
        <end position="544"/>
    </location>
</feature>
<feature type="chain" id="PRO_5030927378" evidence="2">
    <location>
        <begin position="33"/>
        <end position="588"/>
    </location>
</feature>
<dbReference type="GO" id="GO:0098046">
    <property type="term" value="C:type V protein secretion system complex"/>
    <property type="evidence" value="ECO:0007669"/>
    <property type="project" value="TreeGrafter"/>
</dbReference>
<dbReference type="Gene3D" id="3.10.20.310">
    <property type="entry name" value="membrane protein fhac"/>
    <property type="match status" value="1"/>
</dbReference>
<protein>
    <submittedName>
        <fullName evidence="4">Hemolysin activation/secretion protein</fullName>
    </submittedName>
</protein>
<feature type="region of interest" description="Disordered" evidence="1">
    <location>
        <begin position="35"/>
        <end position="61"/>
    </location>
</feature>
<dbReference type="Pfam" id="PF03865">
    <property type="entry name" value="ShlB"/>
    <property type="match status" value="1"/>
</dbReference>
<dbReference type="AlphaFoldDB" id="A0A7W6EVW9"/>
<dbReference type="EMBL" id="JACICY010000004">
    <property type="protein sequence ID" value="MBB3860733.1"/>
    <property type="molecule type" value="Genomic_DNA"/>
</dbReference>
<dbReference type="RefSeq" id="WP_183612996.1">
    <property type="nucleotide sequence ID" value="NZ_JACICY010000004.1"/>
</dbReference>
<evidence type="ECO:0000256" key="2">
    <source>
        <dbReference type="SAM" id="SignalP"/>
    </source>
</evidence>
<dbReference type="Proteomes" id="UP000562395">
    <property type="component" value="Unassembled WGS sequence"/>
</dbReference>
<proteinExistence type="predicted"/>
<comment type="caution">
    <text evidence="4">The sequence shown here is derived from an EMBL/GenBank/DDBJ whole genome shotgun (WGS) entry which is preliminary data.</text>
</comment>
<name>A0A7W6EVW9_9SPHN</name>
<sequence length="588" mass="63453">MNFGAFQRFTLLRPAAWLVGASLSVFSQHAVAQTTPPIANPSVPTRDDIRGVTSPSTAANPRLSVDGGIERSPCPLADPQYADIKVTLGKVTFAGLKEVDAAELAGTWQPFAGIPQPIAVLCEIRDAAGTMLRNKGNLAAVQVPTQQIENGEVRMEVIYARITAVRARGETRGAERKLEQYLGALSGDEVFNVNRAERYLLLARDLPGYNVQLTLRPAGTGPGDLIGEVSVLREAYAVDLTLQNLSSEATGRFGGQIRAQAFGLTGMGDVTTLAYYATSDFSEQHLVQGAHEFRPGGNGLIVGGQLTYAWTKPDVAGLPAGVSIDARTLYASLSARYPIKRAQAQNVWLAGGFDLVNQDVDLIGPLTRDKVRVAWARLDMDGVDVSRARPAWRYASSLELRQGLAILDATRGCTGPGCAALVPTSRFDGSPTATVVRWQGEYERSLGKVSFLLAPRAQYAFKPLLSFEEFSAGNFTVGRGYDPGDLIGDSAVGTMAELRGPRLPVAQSRDIRVQPFVYFDAAWVWNKGVPGSQRLTSAGGGFRGEVGARFRLEATLAVPLEKVGLQTRRSDPRFLVTLTTRLLPWRTF</sequence>
<dbReference type="InterPro" id="IPR005565">
    <property type="entry name" value="Hemolysn_activator_HlyB_C"/>
</dbReference>
<evidence type="ECO:0000313" key="5">
    <source>
        <dbReference type="Proteomes" id="UP000562395"/>
    </source>
</evidence>
<dbReference type="GO" id="GO:0046819">
    <property type="term" value="P:protein secretion by the type V secretion system"/>
    <property type="evidence" value="ECO:0007669"/>
    <property type="project" value="TreeGrafter"/>
</dbReference>
<evidence type="ECO:0000256" key="1">
    <source>
        <dbReference type="SAM" id="MobiDB-lite"/>
    </source>
</evidence>
<reference evidence="4 5" key="1">
    <citation type="submission" date="2020-08" db="EMBL/GenBank/DDBJ databases">
        <title>Genomic Encyclopedia of Type Strains, Phase IV (KMG-IV): sequencing the most valuable type-strain genomes for metagenomic binning, comparative biology and taxonomic classification.</title>
        <authorList>
            <person name="Goeker M."/>
        </authorList>
    </citation>
    <scope>NUCLEOTIDE SEQUENCE [LARGE SCALE GENOMIC DNA]</scope>
    <source>
        <strain evidence="4 5">DSM 14552</strain>
    </source>
</reference>
<keyword evidence="2" id="KW-0732">Signal</keyword>